<gene>
    <name evidence="1" type="ORF">FD00_GL001069</name>
</gene>
<dbReference type="Proteomes" id="UP000050898">
    <property type="component" value="Unassembled WGS sequence"/>
</dbReference>
<evidence type="ECO:0000313" key="1">
    <source>
        <dbReference type="EMBL" id="KRN09347.1"/>
    </source>
</evidence>
<dbReference type="PATRIC" id="fig|1046596.6.peg.1149"/>
<organism evidence="1 2">
    <name type="scientific">Liquorilactobacillus mali KCTC 3596 = DSM 20444</name>
    <dbReference type="NCBI Taxonomy" id="1046596"/>
    <lineage>
        <taxon>Bacteria</taxon>
        <taxon>Bacillati</taxon>
        <taxon>Bacillota</taxon>
        <taxon>Bacilli</taxon>
        <taxon>Lactobacillales</taxon>
        <taxon>Lactobacillaceae</taxon>
        <taxon>Liquorilactobacillus</taxon>
    </lineage>
</organism>
<comment type="caution">
    <text evidence="1">The sequence shown here is derived from an EMBL/GenBank/DDBJ whole genome shotgun (WGS) entry which is preliminary data.</text>
</comment>
<dbReference type="AlphaFoldDB" id="A0A0R2E1H9"/>
<proteinExistence type="predicted"/>
<protein>
    <submittedName>
        <fullName evidence="1">Uncharacterized protein</fullName>
    </submittedName>
</protein>
<name>A0A0R2E1H9_9LACO</name>
<evidence type="ECO:0000313" key="2">
    <source>
        <dbReference type="Proteomes" id="UP000050898"/>
    </source>
</evidence>
<dbReference type="EMBL" id="AYYH01000027">
    <property type="protein sequence ID" value="KRN09347.1"/>
    <property type="molecule type" value="Genomic_DNA"/>
</dbReference>
<sequence length="71" mass="8067">MKLVGHINFVGETDYDSASCENIKTLLKVIDDLMSEVNNVEDTVKGRCEYSARQINNEIKDLKELLGDYID</sequence>
<keyword evidence="2" id="KW-1185">Reference proteome</keyword>
<reference evidence="1 2" key="1">
    <citation type="journal article" date="2015" name="Genome Announc.">
        <title>Expanding the biotechnology potential of lactobacilli through comparative genomics of 213 strains and associated genera.</title>
        <authorList>
            <person name="Sun Z."/>
            <person name="Harris H.M."/>
            <person name="McCann A."/>
            <person name="Guo C."/>
            <person name="Argimon S."/>
            <person name="Zhang W."/>
            <person name="Yang X."/>
            <person name="Jeffery I.B."/>
            <person name="Cooney J.C."/>
            <person name="Kagawa T.F."/>
            <person name="Liu W."/>
            <person name="Song Y."/>
            <person name="Salvetti E."/>
            <person name="Wrobel A."/>
            <person name="Rasinkangas P."/>
            <person name="Parkhill J."/>
            <person name="Rea M.C."/>
            <person name="O'Sullivan O."/>
            <person name="Ritari J."/>
            <person name="Douillard F.P."/>
            <person name="Paul Ross R."/>
            <person name="Yang R."/>
            <person name="Briner A.E."/>
            <person name="Felis G.E."/>
            <person name="de Vos W.M."/>
            <person name="Barrangou R."/>
            <person name="Klaenhammer T.R."/>
            <person name="Caufield P.W."/>
            <person name="Cui Y."/>
            <person name="Zhang H."/>
            <person name="O'Toole P.W."/>
        </authorList>
    </citation>
    <scope>NUCLEOTIDE SEQUENCE [LARGE SCALE GENOMIC DNA]</scope>
    <source>
        <strain evidence="1 2">DSM 20444</strain>
    </source>
</reference>
<accession>A0A0R2E1H9</accession>